<comment type="caution">
    <text evidence="2">The sequence shown here is derived from an EMBL/GenBank/DDBJ whole genome shotgun (WGS) entry which is preliminary data.</text>
</comment>
<dbReference type="PANTHER" id="PTHR43566">
    <property type="entry name" value="CONSERVED PROTEIN"/>
    <property type="match status" value="1"/>
</dbReference>
<dbReference type="InterPro" id="IPR027417">
    <property type="entry name" value="P-loop_NTPase"/>
</dbReference>
<proteinExistence type="predicted"/>
<dbReference type="SUPFAM" id="SSF52540">
    <property type="entry name" value="P-loop containing nucleoside triphosphate hydrolases"/>
    <property type="match status" value="1"/>
</dbReference>
<organism evidence="2 3">
    <name type="scientific">Rhodoferax lacus</name>
    <dbReference type="NCBI Taxonomy" id="2184758"/>
    <lineage>
        <taxon>Bacteria</taxon>
        <taxon>Pseudomonadati</taxon>
        <taxon>Pseudomonadota</taxon>
        <taxon>Betaproteobacteria</taxon>
        <taxon>Burkholderiales</taxon>
        <taxon>Comamonadaceae</taxon>
        <taxon>Rhodoferax</taxon>
    </lineage>
</organism>
<dbReference type="InterPro" id="IPR025420">
    <property type="entry name" value="DUF4143"/>
</dbReference>
<dbReference type="PANTHER" id="PTHR43566:SF2">
    <property type="entry name" value="DUF4143 DOMAIN-CONTAINING PROTEIN"/>
    <property type="match status" value="1"/>
</dbReference>
<dbReference type="Pfam" id="PF13173">
    <property type="entry name" value="AAA_14"/>
    <property type="match status" value="1"/>
</dbReference>
<protein>
    <submittedName>
        <fullName evidence="2">ATPase</fullName>
    </submittedName>
</protein>
<dbReference type="CDD" id="cd00009">
    <property type="entry name" value="AAA"/>
    <property type="match status" value="1"/>
</dbReference>
<gene>
    <name evidence="2" type="ORF">DIC66_12870</name>
</gene>
<dbReference type="EMBL" id="QFZK01000007">
    <property type="protein sequence ID" value="RFO96529.1"/>
    <property type="molecule type" value="Genomic_DNA"/>
</dbReference>
<dbReference type="AlphaFoldDB" id="A0A3E1RAZ5"/>
<evidence type="ECO:0000313" key="2">
    <source>
        <dbReference type="EMBL" id="RFO96529.1"/>
    </source>
</evidence>
<dbReference type="InterPro" id="IPR041682">
    <property type="entry name" value="AAA_14"/>
</dbReference>
<dbReference type="InterPro" id="IPR003593">
    <property type="entry name" value="AAA+_ATPase"/>
</dbReference>
<dbReference type="OrthoDB" id="9771844at2"/>
<keyword evidence="3" id="KW-1185">Reference proteome</keyword>
<dbReference type="Proteomes" id="UP000260665">
    <property type="component" value="Unassembled WGS sequence"/>
</dbReference>
<dbReference type="Gene3D" id="3.40.50.300">
    <property type="entry name" value="P-loop containing nucleotide triphosphate hydrolases"/>
    <property type="match status" value="1"/>
</dbReference>
<feature type="domain" description="AAA+ ATPase" evidence="1">
    <location>
        <begin position="17"/>
        <end position="158"/>
    </location>
</feature>
<name>A0A3E1RAZ5_9BURK</name>
<evidence type="ECO:0000259" key="1">
    <source>
        <dbReference type="SMART" id="SM00382"/>
    </source>
</evidence>
<sequence length="392" mass="43480">MMIDRKFESIVRQKLLQTPAVVLLGPRQVGKTTLARTLAKDWPGGAVYLDLERPADRLRLEDADTYLRAQQGRLVILDEIHRAPGVFEVLRGIIDDNRQAGMRNGQFLLLGSAALDLMRQSSETLAGRVAYIDMAPLSSMEAAAAGIADSTLWLRGGFPDSLLAADDAQSLDWRRDFIRSYLERDVPMFAPRLPAETIGRLWTMLAHNQGSVLNQAHIAGALGVANPTIDRYIDLLVDLQLVRRLRPWSGNLGKRLVKSPKVYVRDSGLLHGLLELETMHDLLGHPVCGLSYEGYCLENLIQSAGPRRVPYFYRTQVGAEIDLVLEKGGKPEMAIEVKRSMAPSPEKGFAIACDDLQITQRYVVYPGLERIPLRHGAQAIGLGELVDLLSQE</sequence>
<dbReference type="SMART" id="SM00382">
    <property type="entry name" value="AAA"/>
    <property type="match status" value="1"/>
</dbReference>
<dbReference type="Pfam" id="PF13635">
    <property type="entry name" value="DUF4143"/>
    <property type="match status" value="1"/>
</dbReference>
<accession>A0A3E1RAZ5</accession>
<evidence type="ECO:0000313" key="3">
    <source>
        <dbReference type="Proteomes" id="UP000260665"/>
    </source>
</evidence>
<reference evidence="2 3" key="1">
    <citation type="submission" date="2018-05" db="EMBL/GenBank/DDBJ databases">
        <title>Rhodoferax soyangensis sp.nov., isolated from an oligotrophic freshwater lake.</title>
        <authorList>
            <person name="Park M."/>
        </authorList>
    </citation>
    <scope>NUCLEOTIDE SEQUENCE [LARGE SCALE GENOMIC DNA]</scope>
    <source>
        <strain evidence="2 3">IMCC26218</strain>
    </source>
</reference>